<feature type="region of interest" description="Disordered" evidence="1">
    <location>
        <begin position="59"/>
        <end position="100"/>
    </location>
</feature>
<evidence type="ECO:0000313" key="4">
    <source>
        <dbReference type="Proteomes" id="UP000663862"/>
    </source>
</evidence>
<dbReference type="EMBL" id="CAJOBQ010008336">
    <property type="protein sequence ID" value="CAF4690682.1"/>
    <property type="molecule type" value="Genomic_DNA"/>
</dbReference>
<evidence type="ECO:0000259" key="2">
    <source>
        <dbReference type="Pfam" id="PF20209"/>
    </source>
</evidence>
<feature type="domain" description="DUF6570" evidence="2">
    <location>
        <begin position="273"/>
        <end position="410"/>
    </location>
</feature>
<accession>A0A821HZL2</accession>
<gene>
    <name evidence="3" type="ORF">TSG867_LOCUS32850</name>
</gene>
<dbReference type="AlphaFoldDB" id="A0A821HZL2"/>
<organism evidence="3 4">
    <name type="scientific">Rotaria socialis</name>
    <dbReference type="NCBI Taxonomy" id="392032"/>
    <lineage>
        <taxon>Eukaryota</taxon>
        <taxon>Metazoa</taxon>
        <taxon>Spiralia</taxon>
        <taxon>Gnathifera</taxon>
        <taxon>Rotifera</taxon>
        <taxon>Eurotatoria</taxon>
        <taxon>Bdelloidea</taxon>
        <taxon>Philodinida</taxon>
        <taxon>Philodinidae</taxon>
        <taxon>Rotaria</taxon>
    </lineage>
</organism>
<feature type="compositionally biased region" description="Basic and acidic residues" evidence="1">
    <location>
        <begin position="75"/>
        <end position="100"/>
    </location>
</feature>
<name>A0A821HZL2_9BILA</name>
<dbReference type="Proteomes" id="UP000663862">
    <property type="component" value="Unassembled WGS sequence"/>
</dbReference>
<protein>
    <recommendedName>
        <fullName evidence="2">DUF6570 domain-containing protein</fullName>
    </recommendedName>
</protein>
<dbReference type="Pfam" id="PF20209">
    <property type="entry name" value="DUF6570"/>
    <property type="match status" value="1"/>
</dbReference>
<evidence type="ECO:0000256" key="1">
    <source>
        <dbReference type="SAM" id="MobiDB-lite"/>
    </source>
</evidence>
<feature type="compositionally biased region" description="Basic residues" evidence="1">
    <location>
        <begin position="65"/>
        <end position="74"/>
    </location>
</feature>
<sequence>MSTSNGMTPEKKTFKNNATVQIRIPAFQSSPSRRLRSEINIEKDSAQSIISTTIHREPKDIKSQHQSRLKKKRECARSSRMNETDEQRQIRLEQQRERSEAIRAKKKLENHASNSNTVHQRNIDIQMNETEEQASCEGDSMGDLTQNGNATKKKKCFISPPWPEAISRGLKETCLRQFLQQMSMSALTETTCSVCNVLSDELKDLTISTQSSTAQNSSGINIQTAEHDQSSSTLNSPYFYCKNNIILYVNGLSQQNRVSMCTVCQKCYDDLSKKQIPKFSPANNMWLGDVPTELQGLTIPEKKLISVYRHNRCVIKLHSPFHSTTTAQSAIKGNCITFLQNIPNIVNSLPLRLDDLCETLKVIFVGARPPERIQLKNVLTVRKKKIIQALYWLKKHNLLYQNVDINLENIAQL</sequence>
<feature type="non-terminal residue" evidence="3">
    <location>
        <position position="1"/>
    </location>
</feature>
<proteinExistence type="predicted"/>
<evidence type="ECO:0000313" key="3">
    <source>
        <dbReference type="EMBL" id="CAF4690682.1"/>
    </source>
</evidence>
<comment type="caution">
    <text evidence="3">The sequence shown here is derived from an EMBL/GenBank/DDBJ whole genome shotgun (WGS) entry which is preliminary data.</text>
</comment>
<reference evidence="3" key="1">
    <citation type="submission" date="2021-02" db="EMBL/GenBank/DDBJ databases">
        <authorList>
            <person name="Nowell W R."/>
        </authorList>
    </citation>
    <scope>NUCLEOTIDE SEQUENCE</scope>
</reference>
<dbReference type="InterPro" id="IPR046700">
    <property type="entry name" value="DUF6570"/>
</dbReference>